<name>A0A1X7IR79_9BACT</name>
<dbReference type="CDD" id="cd00950">
    <property type="entry name" value="DHDPS"/>
    <property type="match status" value="1"/>
</dbReference>
<evidence type="ECO:0000256" key="15">
    <source>
        <dbReference type="PIRSR" id="PIRSR001365-2"/>
    </source>
</evidence>
<comment type="pathway">
    <text evidence="2 12">Amino-acid biosynthesis; L-lysine biosynthesis via DAP pathway; (S)-tetrahydrodipicolinate from L-aspartate: step 3/4.</text>
</comment>
<accession>A0A1X7IR79</accession>
<dbReference type="HAMAP" id="MF_00418">
    <property type="entry name" value="DapA"/>
    <property type="match status" value="1"/>
</dbReference>
<dbReference type="InterPro" id="IPR020625">
    <property type="entry name" value="Schiff_base-form_aldolases_AS"/>
</dbReference>
<evidence type="ECO:0000256" key="2">
    <source>
        <dbReference type="ARBA" id="ARBA00005120"/>
    </source>
</evidence>
<keyword evidence="7 12" id="KW-0220">Diaminopimelate biosynthesis</keyword>
<evidence type="ECO:0000256" key="1">
    <source>
        <dbReference type="ARBA" id="ARBA00003294"/>
    </source>
</evidence>
<dbReference type="OrthoDB" id="9782828at2"/>
<dbReference type="EMBL" id="FXAW01000001">
    <property type="protein sequence ID" value="SMG17635.1"/>
    <property type="molecule type" value="Genomic_DNA"/>
</dbReference>
<evidence type="ECO:0000256" key="12">
    <source>
        <dbReference type="HAMAP-Rule" id="MF_00418"/>
    </source>
</evidence>
<dbReference type="InterPro" id="IPR005263">
    <property type="entry name" value="DapA"/>
</dbReference>
<keyword evidence="9 12" id="KW-0456">Lyase</keyword>
<keyword evidence="8 12" id="KW-0457">Lysine biosynthesis</keyword>
<gene>
    <name evidence="12" type="primary">dapA</name>
    <name evidence="16" type="ORF">SAMN05661096_00978</name>
</gene>
<dbReference type="STRING" id="1028.SAMN05661096_00978"/>
<dbReference type="GO" id="GO:0005829">
    <property type="term" value="C:cytosol"/>
    <property type="evidence" value="ECO:0007669"/>
    <property type="project" value="TreeGrafter"/>
</dbReference>
<feature type="active site" description="Proton donor/acceptor" evidence="12 14">
    <location>
        <position position="142"/>
    </location>
</feature>
<evidence type="ECO:0000256" key="5">
    <source>
        <dbReference type="ARBA" id="ARBA00022490"/>
    </source>
</evidence>
<dbReference type="NCBIfam" id="TIGR00674">
    <property type="entry name" value="dapA"/>
    <property type="match status" value="1"/>
</dbReference>
<proteinExistence type="inferred from homology"/>
<dbReference type="PRINTS" id="PR00146">
    <property type="entry name" value="DHPICSNTHASE"/>
</dbReference>
<dbReference type="Gene3D" id="3.20.20.70">
    <property type="entry name" value="Aldolase class I"/>
    <property type="match status" value="1"/>
</dbReference>
<dbReference type="SUPFAM" id="SSF51569">
    <property type="entry name" value="Aldolase"/>
    <property type="match status" value="1"/>
</dbReference>
<keyword evidence="17" id="KW-1185">Reference proteome</keyword>
<feature type="site" description="Part of a proton relay during catalysis" evidence="12">
    <location>
        <position position="53"/>
    </location>
</feature>
<keyword evidence="5 12" id="KW-0963">Cytoplasm</keyword>
<evidence type="ECO:0000256" key="8">
    <source>
        <dbReference type="ARBA" id="ARBA00023154"/>
    </source>
</evidence>
<comment type="caution">
    <text evidence="12">Was originally thought to be a dihydrodipicolinate synthase (DHDPS), catalyzing the condensation of (S)-aspartate-beta-semialdehyde [(S)-ASA] and pyruvate to dihydrodipicolinate (DHDP). However, it was shown in E.coli that the product of the enzymatic reaction is not dihydrodipicolinate but in fact (4S)-4-hydroxy-2,3,4,5-tetrahydro-(2S)-dipicolinic acid (HTPA), and that the consecutive dehydration reaction leading to DHDP is not spontaneous but catalyzed by DapB.</text>
</comment>
<evidence type="ECO:0000256" key="4">
    <source>
        <dbReference type="ARBA" id="ARBA00012086"/>
    </source>
</evidence>
<dbReference type="PROSITE" id="PS00666">
    <property type="entry name" value="DHDPS_2"/>
    <property type="match status" value="1"/>
</dbReference>
<comment type="similarity">
    <text evidence="3 12 13">Belongs to the DapA family.</text>
</comment>
<dbReference type="InterPro" id="IPR002220">
    <property type="entry name" value="DapA-like"/>
</dbReference>
<dbReference type="GO" id="GO:0019877">
    <property type="term" value="P:diaminopimelate biosynthetic process"/>
    <property type="evidence" value="ECO:0007669"/>
    <property type="project" value="UniProtKB-UniRule"/>
</dbReference>
<keyword evidence="6 12" id="KW-0028">Amino-acid biosynthesis</keyword>
<dbReference type="PANTHER" id="PTHR12128:SF66">
    <property type="entry name" value="4-HYDROXY-2-OXOGLUTARATE ALDOLASE, MITOCHONDRIAL"/>
    <property type="match status" value="1"/>
</dbReference>
<evidence type="ECO:0000256" key="13">
    <source>
        <dbReference type="PIRNR" id="PIRNR001365"/>
    </source>
</evidence>
<comment type="subcellular location">
    <subcellularLocation>
        <location evidence="12">Cytoplasm</location>
    </subcellularLocation>
</comment>
<dbReference type="PIRSF" id="PIRSF001365">
    <property type="entry name" value="DHDPS"/>
    <property type="match status" value="1"/>
</dbReference>
<organism evidence="16 17">
    <name type="scientific">Marivirga sericea</name>
    <dbReference type="NCBI Taxonomy" id="1028"/>
    <lineage>
        <taxon>Bacteria</taxon>
        <taxon>Pseudomonadati</taxon>
        <taxon>Bacteroidota</taxon>
        <taxon>Cytophagia</taxon>
        <taxon>Cytophagales</taxon>
        <taxon>Marivirgaceae</taxon>
        <taxon>Marivirga</taxon>
    </lineage>
</organism>
<comment type="catalytic activity">
    <reaction evidence="11 12">
        <text>L-aspartate 4-semialdehyde + pyruvate = (2S,4S)-4-hydroxy-2,3,4,5-tetrahydrodipicolinate + H2O + H(+)</text>
        <dbReference type="Rhea" id="RHEA:34171"/>
        <dbReference type="ChEBI" id="CHEBI:15361"/>
        <dbReference type="ChEBI" id="CHEBI:15377"/>
        <dbReference type="ChEBI" id="CHEBI:15378"/>
        <dbReference type="ChEBI" id="CHEBI:67139"/>
        <dbReference type="ChEBI" id="CHEBI:537519"/>
        <dbReference type="EC" id="4.3.3.7"/>
    </reaction>
</comment>
<feature type="active site" description="Schiff-base intermediate with substrate" evidence="12 14">
    <location>
        <position position="170"/>
    </location>
</feature>
<sequence length="300" mass="32537">MSEKFQETTKKFTGVGPALVTPFKEDLTVDREALEKLLIHTAKGADYFVVQGTTGESATTTLKEKQEILAFVKTHNPKNLPIVFGAGGNNTSGVIDLIDQMDLSGVDAILSASPHYNKPSQEGIYQHFIKIADASPIPVILYNVPGRTASNMSAETTLRLAKHENIIGIKEASGDLGQCMEIMAKKPDEFLLISGEDLLTNSMITLGAVGVISVLANPFPEVFAGMVSNALNGDFAKSNESLFKLLSINPLMYEESNPIGAKEALRQQGICKNFVRMPLLPATDGLSERISQMMKKYSLK</sequence>
<dbReference type="PANTHER" id="PTHR12128">
    <property type="entry name" value="DIHYDRODIPICOLINATE SYNTHASE"/>
    <property type="match status" value="1"/>
</dbReference>
<evidence type="ECO:0000256" key="6">
    <source>
        <dbReference type="ARBA" id="ARBA00022605"/>
    </source>
</evidence>
<evidence type="ECO:0000256" key="9">
    <source>
        <dbReference type="ARBA" id="ARBA00023239"/>
    </source>
</evidence>
<dbReference type="AlphaFoldDB" id="A0A1X7IR79"/>
<evidence type="ECO:0000256" key="7">
    <source>
        <dbReference type="ARBA" id="ARBA00022915"/>
    </source>
</evidence>
<dbReference type="UniPathway" id="UPA00034">
    <property type="reaction ID" value="UER00017"/>
</dbReference>
<feature type="binding site" evidence="12 15">
    <location>
        <position position="54"/>
    </location>
    <ligand>
        <name>pyruvate</name>
        <dbReference type="ChEBI" id="CHEBI:15361"/>
    </ligand>
</feature>
<dbReference type="Proteomes" id="UP000193804">
    <property type="component" value="Unassembled WGS sequence"/>
</dbReference>
<feature type="site" description="Part of a proton relay during catalysis" evidence="12">
    <location>
        <position position="116"/>
    </location>
</feature>
<dbReference type="EC" id="4.3.3.7" evidence="4 12"/>
<comment type="subunit">
    <text evidence="12">Homotetramer; dimer of dimers.</text>
</comment>
<evidence type="ECO:0000313" key="16">
    <source>
        <dbReference type="EMBL" id="SMG17635.1"/>
    </source>
</evidence>
<dbReference type="Pfam" id="PF00701">
    <property type="entry name" value="DHDPS"/>
    <property type="match status" value="1"/>
</dbReference>
<feature type="binding site" evidence="12 15">
    <location>
        <position position="212"/>
    </location>
    <ligand>
        <name>pyruvate</name>
        <dbReference type="ChEBI" id="CHEBI:15361"/>
    </ligand>
</feature>
<evidence type="ECO:0000256" key="14">
    <source>
        <dbReference type="PIRSR" id="PIRSR001365-1"/>
    </source>
</evidence>
<reference evidence="17" key="1">
    <citation type="submission" date="2017-04" db="EMBL/GenBank/DDBJ databases">
        <authorList>
            <person name="Varghese N."/>
            <person name="Submissions S."/>
        </authorList>
    </citation>
    <scope>NUCLEOTIDE SEQUENCE [LARGE SCALE GENOMIC DNA]</scope>
    <source>
        <strain evidence="17">DSM 4125</strain>
    </source>
</reference>
<evidence type="ECO:0000256" key="3">
    <source>
        <dbReference type="ARBA" id="ARBA00007592"/>
    </source>
</evidence>
<dbReference type="GO" id="GO:0009089">
    <property type="term" value="P:lysine biosynthetic process via diaminopimelate"/>
    <property type="evidence" value="ECO:0007669"/>
    <property type="project" value="UniProtKB-UniRule"/>
</dbReference>
<evidence type="ECO:0000256" key="10">
    <source>
        <dbReference type="ARBA" id="ARBA00023270"/>
    </source>
</evidence>
<dbReference type="InterPro" id="IPR013785">
    <property type="entry name" value="Aldolase_TIM"/>
</dbReference>
<dbReference type="SMART" id="SM01130">
    <property type="entry name" value="DHDPS"/>
    <property type="match status" value="1"/>
</dbReference>
<dbReference type="GO" id="GO:0008840">
    <property type="term" value="F:4-hydroxy-tetrahydrodipicolinate synthase activity"/>
    <property type="evidence" value="ECO:0007669"/>
    <property type="project" value="UniProtKB-UniRule"/>
</dbReference>
<protein>
    <recommendedName>
        <fullName evidence="4 12">4-hydroxy-tetrahydrodipicolinate synthase</fullName>
        <shortName evidence="12">HTPA synthase</shortName>
        <ecNumber evidence="4 12">4.3.3.7</ecNumber>
    </recommendedName>
</protein>
<evidence type="ECO:0000256" key="11">
    <source>
        <dbReference type="ARBA" id="ARBA00047836"/>
    </source>
</evidence>
<comment type="function">
    <text evidence="1 12">Catalyzes the condensation of (S)-aspartate-beta-semialdehyde [(S)-ASA] and pyruvate to 4-hydroxy-tetrahydrodipicolinate (HTPA).</text>
</comment>
<keyword evidence="10 12" id="KW-0704">Schiff base</keyword>
<evidence type="ECO:0000313" key="17">
    <source>
        <dbReference type="Proteomes" id="UP000193804"/>
    </source>
</evidence>
<dbReference type="RefSeq" id="WP_085515928.1">
    <property type="nucleotide sequence ID" value="NZ_FXAW01000001.1"/>
</dbReference>